<gene>
    <name evidence="2" type="ORF">MCNF_20410</name>
</gene>
<name>A0A7I7XVW9_9MYCO</name>
<keyword evidence="3" id="KW-1185">Reference proteome</keyword>
<reference evidence="2" key="1">
    <citation type="journal article" date="2019" name="Emerg. Microbes Infect.">
        <title>Comprehensive subspecies identification of 175 nontuberculous mycobacteria species based on 7547 genomic profiles.</title>
        <authorList>
            <person name="Matsumoto Y."/>
            <person name="Kinjo T."/>
            <person name="Motooka D."/>
            <person name="Nabeya D."/>
            <person name="Jung N."/>
            <person name="Uechi K."/>
            <person name="Horii T."/>
            <person name="Iida T."/>
            <person name="Fujita J."/>
            <person name="Nakamura S."/>
        </authorList>
    </citation>
    <scope>NUCLEOTIDE SEQUENCE [LARGE SCALE GENOMIC DNA]</scope>
    <source>
        <strain evidence="2">JCM 13671</strain>
    </source>
</reference>
<sequence length="208" mass="22707">MRRSPNPEQRRRTLCDAAIQLLADDGVKSATHLKVDRKAGLPDGTTSFYFRTSSALLRAVAERIAELDLKDLTAATRRTDPSSQPSGLATLVFRSVNGARLTRTKARNELALQSPRDPELAKALRRYTDDFTALIRDAVVRLQPEGADVDAALIDAQTYTVQMFIGGVMLACASGDRRFHTATELDSLISGIVRGVGEESSANFRDSL</sequence>
<dbReference type="OrthoDB" id="7506349at2"/>
<keyword evidence="1" id="KW-0238">DNA-binding</keyword>
<proteinExistence type="predicted"/>
<dbReference type="Pfam" id="PF17940">
    <property type="entry name" value="TetR_C_31"/>
    <property type="match status" value="1"/>
</dbReference>
<dbReference type="InterPro" id="IPR001647">
    <property type="entry name" value="HTH_TetR"/>
</dbReference>
<dbReference type="GO" id="GO:0003677">
    <property type="term" value="F:DNA binding"/>
    <property type="evidence" value="ECO:0007669"/>
    <property type="project" value="UniProtKB-UniRule"/>
</dbReference>
<dbReference type="InterPro" id="IPR009057">
    <property type="entry name" value="Homeodomain-like_sf"/>
</dbReference>
<dbReference type="Proteomes" id="UP000466931">
    <property type="component" value="Chromosome"/>
</dbReference>
<dbReference type="AlphaFoldDB" id="A0A7I7XVW9"/>
<reference evidence="2" key="2">
    <citation type="submission" date="2020-02" db="EMBL/GenBank/DDBJ databases">
        <authorList>
            <person name="Matsumoto Y."/>
            <person name="Motooka D."/>
            <person name="Nakamura S."/>
        </authorList>
    </citation>
    <scope>NUCLEOTIDE SEQUENCE</scope>
    <source>
        <strain evidence="2">JCM 13671</strain>
    </source>
</reference>
<dbReference type="SUPFAM" id="SSF46689">
    <property type="entry name" value="Homeodomain-like"/>
    <property type="match status" value="1"/>
</dbReference>
<evidence type="ECO:0000256" key="1">
    <source>
        <dbReference type="ARBA" id="ARBA00023125"/>
    </source>
</evidence>
<dbReference type="RefSeq" id="WP_085150834.1">
    <property type="nucleotide sequence ID" value="NZ_AP022612.1"/>
</dbReference>
<dbReference type="EMBL" id="AP022612">
    <property type="protein sequence ID" value="BBZ33436.1"/>
    <property type="molecule type" value="Genomic_DNA"/>
</dbReference>
<dbReference type="Gene3D" id="1.10.357.10">
    <property type="entry name" value="Tetracycline Repressor, domain 2"/>
    <property type="match status" value="1"/>
</dbReference>
<dbReference type="InterPro" id="IPR041583">
    <property type="entry name" value="TetR_C_31"/>
</dbReference>
<evidence type="ECO:0000313" key="2">
    <source>
        <dbReference type="EMBL" id="BBZ33436.1"/>
    </source>
</evidence>
<accession>A0A7I7XVW9</accession>
<evidence type="ECO:0000313" key="3">
    <source>
        <dbReference type="Proteomes" id="UP000466931"/>
    </source>
</evidence>
<organism evidence="2 3">
    <name type="scientific">Mycolicibacterium confluentis</name>
    <dbReference type="NCBI Taxonomy" id="28047"/>
    <lineage>
        <taxon>Bacteria</taxon>
        <taxon>Bacillati</taxon>
        <taxon>Actinomycetota</taxon>
        <taxon>Actinomycetes</taxon>
        <taxon>Mycobacteriales</taxon>
        <taxon>Mycobacteriaceae</taxon>
        <taxon>Mycolicibacterium</taxon>
    </lineage>
</organism>
<dbReference type="PROSITE" id="PS50977">
    <property type="entry name" value="HTH_TETR_2"/>
    <property type="match status" value="1"/>
</dbReference>
<protein>
    <submittedName>
        <fullName evidence="2">TetR family transcriptional regulator</fullName>
    </submittedName>
</protein>